<organism evidence="1 2">
    <name type="scientific">Chryseobacterium ureilyticum</name>
    <dbReference type="NCBI Taxonomy" id="373668"/>
    <lineage>
        <taxon>Bacteria</taxon>
        <taxon>Pseudomonadati</taxon>
        <taxon>Bacteroidota</taxon>
        <taxon>Flavobacteriia</taxon>
        <taxon>Flavobacteriales</taxon>
        <taxon>Weeksellaceae</taxon>
        <taxon>Chryseobacterium group</taxon>
        <taxon>Chryseobacterium</taxon>
    </lineage>
</organism>
<name>A0A1N7LB51_9FLAO</name>
<dbReference type="Proteomes" id="UP000186744">
    <property type="component" value="Unassembled WGS sequence"/>
</dbReference>
<reference evidence="2" key="1">
    <citation type="submission" date="2017-01" db="EMBL/GenBank/DDBJ databases">
        <authorList>
            <person name="Varghese N."/>
            <person name="Submissions S."/>
        </authorList>
    </citation>
    <scope>NUCLEOTIDE SEQUENCE [LARGE SCALE GENOMIC DNA]</scope>
    <source>
        <strain evidence="2">DSM 18017</strain>
    </source>
</reference>
<evidence type="ECO:0000313" key="2">
    <source>
        <dbReference type="Proteomes" id="UP000186744"/>
    </source>
</evidence>
<protein>
    <submittedName>
        <fullName evidence="1">Uncharacterized protein</fullName>
    </submittedName>
</protein>
<sequence length="36" mass="4111">MDNRTKVSVVMYRALGGGWAKYLSTYSKLFLTNILL</sequence>
<gene>
    <name evidence="1" type="ORF">SAMN05421786_1011162</name>
</gene>
<accession>A0A1N7LB51</accession>
<evidence type="ECO:0000313" key="1">
    <source>
        <dbReference type="EMBL" id="SIS71096.1"/>
    </source>
</evidence>
<dbReference type="STRING" id="373668.SAMN05421786_1011162"/>
<dbReference type="AlphaFoldDB" id="A0A1N7LB51"/>
<dbReference type="EMBL" id="FTOL01000001">
    <property type="protein sequence ID" value="SIS71096.1"/>
    <property type="molecule type" value="Genomic_DNA"/>
</dbReference>
<keyword evidence="2" id="KW-1185">Reference proteome</keyword>
<proteinExistence type="predicted"/>